<comment type="caution">
    <text evidence="2">The sequence shown here is derived from an EMBL/GenBank/DDBJ whole genome shotgun (WGS) entry which is preliminary data.</text>
</comment>
<gene>
    <name evidence="2" type="ORF">FVF58_06910</name>
</gene>
<feature type="compositionally biased region" description="Low complexity" evidence="1">
    <location>
        <begin position="50"/>
        <end position="65"/>
    </location>
</feature>
<dbReference type="RefSeq" id="WP_149669168.1">
    <property type="nucleotide sequence ID" value="NZ_VTUZ01000004.1"/>
</dbReference>
<organism evidence="2 3">
    <name type="scientific">Paraburkholderia panacisoli</name>
    <dbReference type="NCBI Taxonomy" id="2603818"/>
    <lineage>
        <taxon>Bacteria</taxon>
        <taxon>Pseudomonadati</taxon>
        <taxon>Pseudomonadota</taxon>
        <taxon>Betaproteobacteria</taxon>
        <taxon>Burkholderiales</taxon>
        <taxon>Burkholderiaceae</taxon>
        <taxon>Paraburkholderia</taxon>
    </lineage>
</organism>
<accession>A0A5B0HE06</accession>
<evidence type="ECO:0000313" key="3">
    <source>
        <dbReference type="Proteomes" id="UP000325273"/>
    </source>
</evidence>
<reference evidence="2 3" key="1">
    <citation type="submission" date="2019-08" db="EMBL/GenBank/DDBJ databases">
        <title>Paraburkholderia sp. DCY113.</title>
        <authorList>
            <person name="Kang J."/>
        </authorList>
    </citation>
    <scope>NUCLEOTIDE SEQUENCE [LARGE SCALE GENOMIC DNA]</scope>
    <source>
        <strain evidence="2 3">DCY113</strain>
    </source>
</reference>
<evidence type="ECO:0000256" key="1">
    <source>
        <dbReference type="SAM" id="MobiDB-lite"/>
    </source>
</evidence>
<protein>
    <submittedName>
        <fullName evidence="2">Uncharacterized protein</fullName>
    </submittedName>
</protein>
<feature type="region of interest" description="Disordered" evidence="1">
    <location>
        <begin position="43"/>
        <end position="73"/>
    </location>
</feature>
<dbReference type="AlphaFoldDB" id="A0A5B0HE06"/>
<dbReference type="Proteomes" id="UP000325273">
    <property type="component" value="Unassembled WGS sequence"/>
</dbReference>
<feature type="region of interest" description="Disordered" evidence="1">
    <location>
        <begin position="1"/>
        <end position="29"/>
    </location>
</feature>
<evidence type="ECO:0000313" key="2">
    <source>
        <dbReference type="EMBL" id="KAA1013485.1"/>
    </source>
</evidence>
<proteinExistence type="predicted"/>
<keyword evidence="3" id="KW-1185">Reference proteome</keyword>
<dbReference type="EMBL" id="VTUZ01000004">
    <property type="protein sequence ID" value="KAA1013485.1"/>
    <property type="molecule type" value="Genomic_DNA"/>
</dbReference>
<sequence>MSEPIARKATKKKFHFPKSDGGGVASEKSAEAVVTAGLKKRTQAAKKAPKQQAADVPEAAAPRAAAESKVKRTKKEKVVRDSFTMPKSDYEKIAALKEKCLAAGVSVKKSEILRAGLLVLEAAAPKRLLAAVTAVEQVKTGRPAKS</sequence>
<name>A0A5B0HE06_9BURK</name>